<dbReference type="Proteomes" id="UP000662466">
    <property type="component" value="Unassembled WGS sequence"/>
</dbReference>
<organism evidence="1 2">
    <name type="scientific">Aspergillus hiratsukae</name>
    <dbReference type="NCBI Taxonomy" id="1194566"/>
    <lineage>
        <taxon>Eukaryota</taxon>
        <taxon>Fungi</taxon>
        <taxon>Dikarya</taxon>
        <taxon>Ascomycota</taxon>
        <taxon>Pezizomycotina</taxon>
        <taxon>Eurotiomycetes</taxon>
        <taxon>Eurotiomycetidae</taxon>
        <taxon>Eurotiales</taxon>
        <taxon>Aspergillaceae</taxon>
        <taxon>Aspergillus</taxon>
        <taxon>Aspergillus subgen. Fumigati</taxon>
    </lineage>
</organism>
<accession>A0A8H6UZ99</accession>
<reference evidence="1" key="1">
    <citation type="submission" date="2020-06" db="EMBL/GenBank/DDBJ databases">
        <title>Draft genome sequences of strains closely related to Aspergillus parafelis and Aspergillus hiratsukae.</title>
        <authorList>
            <person name="Dos Santos R.A.C."/>
            <person name="Rivero-Menendez O."/>
            <person name="Steenwyk J.L."/>
            <person name="Mead M.E."/>
            <person name="Goldman G.H."/>
            <person name="Alastruey-Izquierdo A."/>
            <person name="Rokas A."/>
        </authorList>
    </citation>
    <scope>NUCLEOTIDE SEQUENCE</scope>
    <source>
        <strain evidence="1">CNM-CM6106</strain>
    </source>
</reference>
<evidence type="ECO:0000313" key="1">
    <source>
        <dbReference type="EMBL" id="KAF7169679.1"/>
    </source>
</evidence>
<dbReference type="AlphaFoldDB" id="A0A8H6UZ99"/>
<proteinExistence type="predicted"/>
<name>A0A8H6UZ99_9EURO</name>
<comment type="caution">
    <text evidence="1">The sequence shown here is derived from an EMBL/GenBank/DDBJ whole genome shotgun (WGS) entry which is preliminary data.</text>
</comment>
<gene>
    <name evidence="1" type="ORF">CNMCM6106_004519</name>
</gene>
<protein>
    <submittedName>
        <fullName evidence="1">Uncharacterized protein</fullName>
    </submittedName>
</protein>
<dbReference type="EMBL" id="JACBAF010002025">
    <property type="protein sequence ID" value="KAF7169679.1"/>
    <property type="molecule type" value="Genomic_DNA"/>
</dbReference>
<evidence type="ECO:0000313" key="2">
    <source>
        <dbReference type="Proteomes" id="UP000662466"/>
    </source>
</evidence>
<sequence length="113" mass="12757">MFIVNGNEGCLKLLLGITHGHNPKPKETARPETLVAAKNLGDNPSPRRYRAKRRQEGCLRCISSDWRGIYSALFGGQPCNQFNHPPEPIRGVLFRTTRQEVARPSSDSRMIDR</sequence>